<evidence type="ECO:0000256" key="3">
    <source>
        <dbReference type="ARBA" id="ARBA00023163"/>
    </source>
</evidence>
<dbReference type="PRINTS" id="PR00778">
    <property type="entry name" value="HTHARSR"/>
</dbReference>
<dbReference type="Gene3D" id="1.10.10.10">
    <property type="entry name" value="Winged helix-like DNA-binding domain superfamily/Winged helix DNA-binding domain"/>
    <property type="match status" value="1"/>
</dbReference>
<dbReference type="Pfam" id="PF01022">
    <property type="entry name" value="HTH_5"/>
    <property type="match status" value="1"/>
</dbReference>
<dbReference type="EMBL" id="JAATJB010000022">
    <property type="protein sequence ID" value="NJB99850.1"/>
    <property type="molecule type" value="Genomic_DNA"/>
</dbReference>
<dbReference type="SUPFAM" id="SSF46785">
    <property type="entry name" value="Winged helix' DNA-binding domain"/>
    <property type="match status" value="1"/>
</dbReference>
<dbReference type="InterPro" id="IPR036388">
    <property type="entry name" value="WH-like_DNA-bd_sf"/>
</dbReference>
<evidence type="ECO:0000313" key="6">
    <source>
        <dbReference type="Proteomes" id="UP000531251"/>
    </source>
</evidence>
<protein>
    <submittedName>
        <fullName evidence="5">DNA-binding transcriptional ArsR family regulator</fullName>
    </submittedName>
</protein>
<dbReference type="InterPro" id="IPR051011">
    <property type="entry name" value="Metal_resp_trans_reg"/>
</dbReference>
<dbReference type="GO" id="GO:0003700">
    <property type="term" value="F:DNA-binding transcription factor activity"/>
    <property type="evidence" value="ECO:0007669"/>
    <property type="project" value="InterPro"/>
</dbReference>
<dbReference type="PANTHER" id="PTHR43132">
    <property type="entry name" value="ARSENICAL RESISTANCE OPERON REPRESSOR ARSR-RELATED"/>
    <property type="match status" value="1"/>
</dbReference>
<keyword evidence="6" id="KW-1185">Reference proteome</keyword>
<accession>A0A7X5Y3A2</accession>
<name>A0A7X5Y3A2_9SPHN</name>
<evidence type="ECO:0000313" key="5">
    <source>
        <dbReference type="EMBL" id="NJB99850.1"/>
    </source>
</evidence>
<gene>
    <name evidence="5" type="ORF">GGR89_004196</name>
</gene>
<evidence type="ECO:0000259" key="4">
    <source>
        <dbReference type="PROSITE" id="PS50987"/>
    </source>
</evidence>
<keyword evidence="1" id="KW-0805">Transcription regulation</keyword>
<organism evidence="5 6">
    <name type="scientific">Sphingomonas trueperi</name>
    <dbReference type="NCBI Taxonomy" id="53317"/>
    <lineage>
        <taxon>Bacteria</taxon>
        <taxon>Pseudomonadati</taxon>
        <taxon>Pseudomonadota</taxon>
        <taxon>Alphaproteobacteria</taxon>
        <taxon>Sphingomonadales</taxon>
        <taxon>Sphingomonadaceae</taxon>
        <taxon>Sphingomonas</taxon>
    </lineage>
</organism>
<dbReference type="SMART" id="SM00418">
    <property type="entry name" value="HTH_ARSR"/>
    <property type="match status" value="1"/>
</dbReference>
<dbReference type="Proteomes" id="UP000531251">
    <property type="component" value="Unassembled WGS sequence"/>
</dbReference>
<evidence type="ECO:0000256" key="1">
    <source>
        <dbReference type="ARBA" id="ARBA00023015"/>
    </source>
</evidence>
<comment type="caution">
    <text evidence="5">The sequence shown here is derived from an EMBL/GenBank/DDBJ whole genome shotgun (WGS) entry which is preliminary data.</text>
</comment>
<keyword evidence="3" id="KW-0804">Transcription</keyword>
<dbReference type="AlphaFoldDB" id="A0A7X5Y3A2"/>
<evidence type="ECO:0000256" key="2">
    <source>
        <dbReference type="ARBA" id="ARBA00023125"/>
    </source>
</evidence>
<dbReference type="InterPro" id="IPR011991">
    <property type="entry name" value="ArsR-like_HTH"/>
</dbReference>
<proteinExistence type="predicted"/>
<dbReference type="InterPro" id="IPR036390">
    <property type="entry name" value="WH_DNA-bd_sf"/>
</dbReference>
<dbReference type="RefSeq" id="WP_125972409.1">
    <property type="nucleotide sequence ID" value="NZ_BAAADY010000033.1"/>
</dbReference>
<dbReference type="CDD" id="cd00090">
    <property type="entry name" value="HTH_ARSR"/>
    <property type="match status" value="1"/>
</dbReference>
<keyword evidence="2 5" id="KW-0238">DNA-binding</keyword>
<dbReference type="PROSITE" id="PS50987">
    <property type="entry name" value="HTH_ARSR_2"/>
    <property type="match status" value="1"/>
</dbReference>
<dbReference type="InterPro" id="IPR001845">
    <property type="entry name" value="HTH_ArsR_DNA-bd_dom"/>
</dbReference>
<sequence>MKDMTIEQMRDQAEGLARNLRTMANPARLVMLCRMSEGEASVGELIEVTGLAQSAVSQHLALLREAGAVSVRADQQSRLYSIADPQVRQIFDALCSACQPTPKSEA</sequence>
<dbReference type="NCBIfam" id="NF033788">
    <property type="entry name" value="HTH_metalloreg"/>
    <property type="match status" value="1"/>
</dbReference>
<dbReference type="GO" id="GO:0003677">
    <property type="term" value="F:DNA binding"/>
    <property type="evidence" value="ECO:0007669"/>
    <property type="project" value="UniProtKB-KW"/>
</dbReference>
<reference evidence="5 6" key="1">
    <citation type="submission" date="2020-03" db="EMBL/GenBank/DDBJ databases">
        <title>Genomic Encyclopedia of Type Strains, Phase IV (KMG-IV): sequencing the most valuable type-strain genomes for metagenomic binning, comparative biology and taxonomic classification.</title>
        <authorList>
            <person name="Goeker M."/>
        </authorList>
    </citation>
    <scope>NUCLEOTIDE SEQUENCE [LARGE SCALE GENOMIC DNA]</scope>
    <source>
        <strain evidence="5 6">DSM 7225</strain>
    </source>
</reference>
<dbReference type="PANTHER" id="PTHR43132:SF9">
    <property type="entry name" value="ARSR FAMILY TRANSCRIPTIONAL REGULATORY PROTEIN"/>
    <property type="match status" value="1"/>
</dbReference>
<feature type="domain" description="HTH arsR-type" evidence="4">
    <location>
        <begin position="8"/>
        <end position="102"/>
    </location>
</feature>